<feature type="domain" description="N-acetyltransferase" evidence="3">
    <location>
        <begin position="1"/>
        <end position="170"/>
    </location>
</feature>
<organism evidence="4 5">
    <name type="scientific">Massilia forsythiae</name>
    <dbReference type="NCBI Taxonomy" id="2728020"/>
    <lineage>
        <taxon>Bacteria</taxon>
        <taxon>Pseudomonadati</taxon>
        <taxon>Pseudomonadota</taxon>
        <taxon>Betaproteobacteria</taxon>
        <taxon>Burkholderiales</taxon>
        <taxon>Oxalobacteraceae</taxon>
        <taxon>Telluria group</taxon>
        <taxon>Massilia</taxon>
    </lineage>
</organism>
<dbReference type="InterPro" id="IPR050832">
    <property type="entry name" value="Bact_Acetyltransf"/>
</dbReference>
<name>A0A7Z2ZSZ6_9BURK</name>
<dbReference type="SUPFAM" id="SSF55729">
    <property type="entry name" value="Acyl-CoA N-acyltransferases (Nat)"/>
    <property type="match status" value="1"/>
</dbReference>
<dbReference type="Pfam" id="PF00583">
    <property type="entry name" value="Acetyltransf_1"/>
    <property type="match status" value="1"/>
</dbReference>
<evidence type="ECO:0000256" key="2">
    <source>
        <dbReference type="ARBA" id="ARBA00023315"/>
    </source>
</evidence>
<dbReference type="InterPro" id="IPR000182">
    <property type="entry name" value="GNAT_dom"/>
</dbReference>
<evidence type="ECO:0000313" key="5">
    <source>
        <dbReference type="Proteomes" id="UP000502415"/>
    </source>
</evidence>
<sequence length="176" mass="18722">MRIRLITEEDWPTLKAIRLAALLDAPTAFGVSHASAAAQSDAQWRERAAAAGRGGTAFWLAFDDVAGSADAAHATQEPAGMIGAGVDGGGRYNLIGMWLRPERRGSGAAARLVDAVKARAVALGHARVVLDVAPENARAARFYANQGFTFLDEWEPLASHPHIRVRKMAWLAPATA</sequence>
<keyword evidence="5" id="KW-1185">Reference proteome</keyword>
<dbReference type="CDD" id="cd04301">
    <property type="entry name" value="NAT_SF"/>
    <property type="match status" value="1"/>
</dbReference>
<reference evidence="4 5" key="1">
    <citation type="submission" date="2020-04" db="EMBL/GenBank/DDBJ databases">
        <title>Genome sequencing of novel species.</title>
        <authorList>
            <person name="Heo J."/>
            <person name="Kim S.-J."/>
            <person name="Kim J.-S."/>
            <person name="Hong S.-B."/>
            <person name="Kwon S.-W."/>
        </authorList>
    </citation>
    <scope>NUCLEOTIDE SEQUENCE [LARGE SCALE GENOMIC DNA]</scope>
    <source>
        <strain evidence="4 5">GN2-R2</strain>
    </source>
</reference>
<dbReference type="PANTHER" id="PTHR43877:SF2">
    <property type="entry name" value="AMINOALKYLPHOSPHONATE N-ACETYLTRANSFERASE-RELATED"/>
    <property type="match status" value="1"/>
</dbReference>
<dbReference type="RefSeq" id="WP_170203077.1">
    <property type="nucleotide sequence ID" value="NZ_CP051685.1"/>
</dbReference>
<dbReference type="KEGG" id="mfy:HH212_14240"/>
<accession>A0A7Z2ZSZ6</accession>
<dbReference type="EMBL" id="CP051685">
    <property type="protein sequence ID" value="QJE01048.1"/>
    <property type="molecule type" value="Genomic_DNA"/>
</dbReference>
<keyword evidence="2" id="KW-0012">Acyltransferase</keyword>
<dbReference type="InterPro" id="IPR016181">
    <property type="entry name" value="Acyl_CoA_acyltransferase"/>
</dbReference>
<gene>
    <name evidence="4" type="ORF">HH212_14240</name>
</gene>
<keyword evidence="1 4" id="KW-0808">Transferase</keyword>
<dbReference type="Proteomes" id="UP000502415">
    <property type="component" value="Chromosome"/>
</dbReference>
<dbReference type="AlphaFoldDB" id="A0A7Z2ZSZ6"/>
<evidence type="ECO:0000256" key="1">
    <source>
        <dbReference type="ARBA" id="ARBA00022679"/>
    </source>
</evidence>
<proteinExistence type="predicted"/>
<evidence type="ECO:0000259" key="3">
    <source>
        <dbReference type="PROSITE" id="PS51186"/>
    </source>
</evidence>
<dbReference type="PANTHER" id="PTHR43877">
    <property type="entry name" value="AMINOALKYLPHOSPHONATE N-ACETYLTRANSFERASE-RELATED-RELATED"/>
    <property type="match status" value="1"/>
</dbReference>
<dbReference type="Gene3D" id="3.40.630.30">
    <property type="match status" value="1"/>
</dbReference>
<dbReference type="GO" id="GO:0016747">
    <property type="term" value="F:acyltransferase activity, transferring groups other than amino-acyl groups"/>
    <property type="evidence" value="ECO:0007669"/>
    <property type="project" value="InterPro"/>
</dbReference>
<protein>
    <submittedName>
        <fullName evidence="4">GNAT family N-acetyltransferase</fullName>
    </submittedName>
</protein>
<dbReference type="PROSITE" id="PS51186">
    <property type="entry name" value="GNAT"/>
    <property type="match status" value="1"/>
</dbReference>
<evidence type="ECO:0000313" key="4">
    <source>
        <dbReference type="EMBL" id="QJE01048.1"/>
    </source>
</evidence>